<evidence type="ECO:0000256" key="2">
    <source>
        <dbReference type="ARBA" id="ARBA00022448"/>
    </source>
</evidence>
<sequence>MLVLRRLRVIRTAAEPPRWARRFHTLTTALVGVALLLVVLRSGYGLITAPLLIAAIVGFQFLVLGVFVFDVALGFATAVSRLDHLRKRWYDLALIVPITFAVAAGGTGITFVILRQFLVLIQGFTRSRYFAGFIERMRLQPVRLLALSFLGLIVVGTLLLTFPAATRDGSVTGLITALFTATSAACVTGLVVVGTPHHWSTFGQLVIMGLFQLGGLGIMTFSAGMGVMLGRRLGLGERRTVSDIIGESRDTDIARILRYVVTVVFTVELIGAVLLFIRFLPAHPRWTDALWHAAFHSVSAFCNAGFSLYPDSLVRFQTDLPTGAVFMMLILLGGLGFAVVGELFNRNTIRHGPLHSLRRLSVHARLVLATSAALVLAGTVAFFFAEYDRSLSALTTGPRLLAALFQSVSVRTAGFNTVTLGALHPVTLFLWAALMFVGASPGGTGGGIKTTTLAILVLSVRNRILGREDVTLGRRAIPGGVVYRAAAIAAVAAGIVVIAFALLLITERAPFERLLFETFSAFGTVGLTTGLTAELSVPGRLILVALMYVGRVGPLTLALAMRPRSSRVAIGYPAARVMAG</sequence>
<keyword evidence="3" id="KW-1003">Cell membrane</keyword>
<evidence type="ECO:0000256" key="1">
    <source>
        <dbReference type="ARBA" id="ARBA00004651"/>
    </source>
</evidence>
<organism evidence="11">
    <name type="scientific">candidate division WOR-3 bacterium</name>
    <dbReference type="NCBI Taxonomy" id="2052148"/>
    <lineage>
        <taxon>Bacteria</taxon>
        <taxon>Bacteria division WOR-3</taxon>
    </lineage>
</organism>
<evidence type="ECO:0000256" key="7">
    <source>
        <dbReference type="ARBA" id="ARBA00022989"/>
    </source>
</evidence>
<gene>
    <name evidence="11" type="ORF">ENN51_00240</name>
</gene>
<comment type="caution">
    <text evidence="11">The sequence shown here is derived from an EMBL/GenBank/DDBJ whole genome shotgun (WGS) entry which is preliminary data.</text>
</comment>
<dbReference type="InterPro" id="IPR003445">
    <property type="entry name" value="Cat_transpt"/>
</dbReference>
<feature type="transmembrane region" description="Helical" evidence="10">
    <location>
        <begin position="52"/>
        <end position="75"/>
    </location>
</feature>
<proteinExistence type="predicted"/>
<evidence type="ECO:0008006" key="12">
    <source>
        <dbReference type="Google" id="ProtNLM"/>
    </source>
</evidence>
<comment type="subcellular location">
    <subcellularLocation>
        <location evidence="1">Cell membrane</location>
        <topology evidence="1">Multi-pass membrane protein</topology>
    </subcellularLocation>
</comment>
<feature type="transmembrane region" description="Helical" evidence="10">
    <location>
        <begin position="481"/>
        <end position="505"/>
    </location>
</feature>
<dbReference type="GO" id="GO:0015379">
    <property type="term" value="F:potassium:chloride symporter activity"/>
    <property type="evidence" value="ECO:0007669"/>
    <property type="project" value="InterPro"/>
</dbReference>
<feature type="transmembrane region" description="Helical" evidence="10">
    <location>
        <begin position="256"/>
        <end position="277"/>
    </location>
</feature>
<evidence type="ECO:0000256" key="6">
    <source>
        <dbReference type="ARBA" id="ARBA00022958"/>
    </source>
</evidence>
<accession>A0A7V0XEE7</accession>
<feature type="transmembrane region" description="Helical" evidence="10">
    <location>
        <begin position="205"/>
        <end position="229"/>
    </location>
</feature>
<keyword evidence="6" id="KW-0630">Potassium</keyword>
<dbReference type="PANTHER" id="PTHR32024">
    <property type="entry name" value="TRK SYSTEM POTASSIUM UPTAKE PROTEIN TRKG-RELATED"/>
    <property type="match status" value="1"/>
</dbReference>
<evidence type="ECO:0000256" key="9">
    <source>
        <dbReference type="ARBA" id="ARBA00023136"/>
    </source>
</evidence>
<dbReference type="PANTHER" id="PTHR32024:SF1">
    <property type="entry name" value="KTR SYSTEM POTASSIUM UPTAKE PROTEIN B"/>
    <property type="match status" value="1"/>
</dbReference>
<keyword evidence="9 10" id="KW-0472">Membrane</keyword>
<dbReference type="NCBIfam" id="TIGR00933">
    <property type="entry name" value="2a38"/>
    <property type="match status" value="1"/>
</dbReference>
<feature type="transmembrane region" description="Helical" evidence="10">
    <location>
        <begin position="541"/>
        <end position="560"/>
    </location>
</feature>
<evidence type="ECO:0000256" key="4">
    <source>
        <dbReference type="ARBA" id="ARBA00022538"/>
    </source>
</evidence>
<feature type="transmembrane region" description="Helical" evidence="10">
    <location>
        <begin position="142"/>
        <end position="165"/>
    </location>
</feature>
<evidence type="ECO:0000256" key="5">
    <source>
        <dbReference type="ARBA" id="ARBA00022692"/>
    </source>
</evidence>
<dbReference type="EMBL" id="DSBX01000008">
    <property type="protein sequence ID" value="HDQ98704.1"/>
    <property type="molecule type" value="Genomic_DNA"/>
</dbReference>
<dbReference type="AlphaFoldDB" id="A0A7V0XEE7"/>
<keyword evidence="7 10" id="KW-1133">Transmembrane helix</keyword>
<feature type="transmembrane region" description="Helical" evidence="10">
    <location>
        <begin position="171"/>
        <end position="193"/>
    </location>
</feature>
<dbReference type="Pfam" id="PF02386">
    <property type="entry name" value="TrkH"/>
    <property type="match status" value="1"/>
</dbReference>
<dbReference type="GO" id="GO:0005886">
    <property type="term" value="C:plasma membrane"/>
    <property type="evidence" value="ECO:0007669"/>
    <property type="project" value="UniProtKB-SubCell"/>
</dbReference>
<feature type="transmembrane region" description="Helical" evidence="10">
    <location>
        <begin position="428"/>
        <end position="460"/>
    </location>
</feature>
<keyword evidence="5 10" id="KW-0812">Transmembrane</keyword>
<evidence type="ECO:0000256" key="10">
    <source>
        <dbReference type="SAM" id="Phobius"/>
    </source>
</evidence>
<evidence type="ECO:0000313" key="11">
    <source>
        <dbReference type="EMBL" id="HDQ98704.1"/>
    </source>
</evidence>
<feature type="transmembrane region" description="Helical" evidence="10">
    <location>
        <begin position="324"/>
        <end position="345"/>
    </location>
</feature>
<keyword evidence="4" id="KW-0633">Potassium transport</keyword>
<feature type="transmembrane region" description="Helical" evidence="10">
    <location>
        <begin position="95"/>
        <end position="121"/>
    </location>
</feature>
<evidence type="ECO:0000256" key="3">
    <source>
        <dbReference type="ARBA" id="ARBA00022475"/>
    </source>
</evidence>
<keyword evidence="2" id="KW-0813">Transport</keyword>
<dbReference type="Proteomes" id="UP000885672">
    <property type="component" value="Unassembled WGS sequence"/>
</dbReference>
<reference evidence="11" key="1">
    <citation type="journal article" date="2020" name="mSystems">
        <title>Genome- and Community-Level Interaction Insights into Carbon Utilization and Element Cycling Functions of Hydrothermarchaeota in Hydrothermal Sediment.</title>
        <authorList>
            <person name="Zhou Z."/>
            <person name="Liu Y."/>
            <person name="Xu W."/>
            <person name="Pan J."/>
            <person name="Luo Z.H."/>
            <person name="Li M."/>
        </authorList>
    </citation>
    <scope>NUCLEOTIDE SEQUENCE [LARGE SCALE GENOMIC DNA]</scope>
    <source>
        <strain evidence="11">SpSt-1182</strain>
    </source>
</reference>
<protein>
    <recommendedName>
        <fullName evidence="12">Trk family potassium uptake protein</fullName>
    </recommendedName>
</protein>
<feature type="transmembrane region" description="Helical" evidence="10">
    <location>
        <begin position="366"/>
        <end position="385"/>
    </location>
</feature>
<evidence type="ECO:0000256" key="8">
    <source>
        <dbReference type="ARBA" id="ARBA00023065"/>
    </source>
</evidence>
<name>A0A7V0XEE7_UNCW3</name>
<keyword evidence="8" id="KW-0406">Ion transport</keyword>
<dbReference type="InterPro" id="IPR004772">
    <property type="entry name" value="TrkH"/>
</dbReference>